<name>A0A1I3U490_9RHOB</name>
<comment type="subcellular location">
    <subcellularLocation>
        <location evidence="1">Cell outer membrane</location>
    </subcellularLocation>
</comment>
<dbReference type="AlphaFoldDB" id="A0A1I3U490"/>
<evidence type="ECO:0000256" key="2">
    <source>
        <dbReference type="ARBA" id="ARBA00023136"/>
    </source>
</evidence>
<reference evidence="7 8" key="1">
    <citation type="submission" date="2016-10" db="EMBL/GenBank/DDBJ databases">
        <authorList>
            <person name="de Groot N.N."/>
        </authorList>
    </citation>
    <scope>NUCLEOTIDE SEQUENCE [LARGE SCALE GENOMIC DNA]</scope>
    <source>
        <strain evidence="7 8">DSM 19073</strain>
    </source>
</reference>
<dbReference type="Gene3D" id="3.30.1330.60">
    <property type="entry name" value="OmpA-like domain"/>
    <property type="match status" value="1"/>
</dbReference>
<dbReference type="STRING" id="390807.SAMN04488095_3622"/>
<evidence type="ECO:0000313" key="7">
    <source>
        <dbReference type="EMBL" id="SFJ77820.1"/>
    </source>
</evidence>
<keyword evidence="8" id="KW-1185">Reference proteome</keyword>
<dbReference type="SUPFAM" id="SSF103088">
    <property type="entry name" value="OmpA-like"/>
    <property type="match status" value="1"/>
</dbReference>
<gene>
    <name evidence="7" type="ORF">SAMN04488095_3622</name>
</gene>
<evidence type="ECO:0000313" key="8">
    <source>
        <dbReference type="Proteomes" id="UP000199110"/>
    </source>
</evidence>
<dbReference type="InterPro" id="IPR036737">
    <property type="entry name" value="OmpA-like_sf"/>
</dbReference>
<dbReference type="Pfam" id="PF00691">
    <property type="entry name" value="OmpA"/>
    <property type="match status" value="1"/>
</dbReference>
<feature type="domain" description="OmpA-like" evidence="6">
    <location>
        <begin position="184"/>
        <end position="302"/>
    </location>
</feature>
<dbReference type="EMBL" id="FORA01000007">
    <property type="protein sequence ID" value="SFJ77820.1"/>
    <property type="molecule type" value="Genomic_DNA"/>
</dbReference>
<dbReference type="OrthoDB" id="9792021at2"/>
<dbReference type="PANTHER" id="PTHR30329:SF21">
    <property type="entry name" value="LIPOPROTEIN YIAD-RELATED"/>
    <property type="match status" value="1"/>
</dbReference>
<dbReference type="InterPro" id="IPR006664">
    <property type="entry name" value="OMP_bac"/>
</dbReference>
<evidence type="ECO:0000256" key="4">
    <source>
        <dbReference type="PROSITE-ProRule" id="PRU00473"/>
    </source>
</evidence>
<organism evidence="7 8">
    <name type="scientific">Jannaschia pohangensis</name>
    <dbReference type="NCBI Taxonomy" id="390807"/>
    <lineage>
        <taxon>Bacteria</taxon>
        <taxon>Pseudomonadati</taxon>
        <taxon>Pseudomonadota</taxon>
        <taxon>Alphaproteobacteria</taxon>
        <taxon>Rhodobacterales</taxon>
        <taxon>Roseobacteraceae</taxon>
        <taxon>Jannaschia</taxon>
    </lineage>
</organism>
<keyword evidence="2 4" id="KW-0472">Membrane</keyword>
<dbReference type="PANTHER" id="PTHR30329">
    <property type="entry name" value="STATOR ELEMENT OF FLAGELLAR MOTOR COMPLEX"/>
    <property type="match status" value="1"/>
</dbReference>
<evidence type="ECO:0000259" key="6">
    <source>
        <dbReference type="PROSITE" id="PS51123"/>
    </source>
</evidence>
<keyword evidence="5" id="KW-0732">Signal</keyword>
<evidence type="ECO:0000256" key="3">
    <source>
        <dbReference type="ARBA" id="ARBA00023237"/>
    </source>
</evidence>
<protein>
    <submittedName>
        <fullName evidence="7">Outer membrane protein OmpA</fullName>
    </submittedName>
</protein>
<dbReference type="RefSeq" id="WP_139212410.1">
    <property type="nucleotide sequence ID" value="NZ_FORA01000007.1"/>
</dbReference>
<dbReference type="PROSITE" id="PS51123">
    <property type="entry name" value="OMPA_2"/>
    <property type="match status" value="1"/>
</dbReference>
<evidence type="ECO:0000256" key="1">
    <source>
        <dbReference type="ARBA" id="ARBA00004442"/>
    </source>
</evidence>
<dbReference type="InterPro" id="IPR006665">
    <property type="entry name" value="OmpA-like"/>
</dbReference>
<sequence>MIRPLLLMVLALPAQAQDLTLPAQARSTFTETRALASHRVATGPFRDSLPSVTAEGAVTRQVWQVPIPQGTLDLLAPLRDQLEADGWAIIFSCATRACGGFDFRFEIDVTPAPEMFVDLSDFRYLAARKSDAWTTLLVSRSGDLGYIQTTLVDPEAEVETTVKSASAPVPPPARQPQGDLAEALRATGRAVLADLVFETGSTDLSADSYPSLAALAEFLTANPETTIALVGHTDAEGGAEGNMAISRRRAQSARTLLIERYGIAANRVETHGVGFFAPITRNDTPEGRETNRRVEAVITSTE</sequence>
<feature type="chain" id="PRO_5011744834" evidence="5">
    <location>
        <begin position="17"/>
        <end position="302"/>
    </location>
</feature>
<dbReference type="PRINTS" id="PR01021">
    <property type="entry name" value="OMPADOMAIN"/>
</dbReference>
<proteinExistence type="predicted"/>
<dbReference type="Proteomes" id="UP000199110">
    <property type="component" value="Unassembled WGS sequence"/>
</dbReference>
<dbReference type="InterPro" id="IPR050330">
    <property type="entry name" value="Bact_OuterMem_StrucFunc"/>
</dbReference>
<accession>A0A1I3U490</accession>
<dbReference type="CDD" id="cd07185">
    <property type="entry name" value="OmpA_C-like"/>
    <property type="match status" value="1"/>
</dbReference>
<evidence type="ECO:0000256" key="5">
    <source>
        <dbReference type="SAM" id="SignalP"/>
    </source>
</evidence>
<feature type="signal peptide" evidence="5">
    <location>
        <begin position="1"/>
        <end position="16"/>
    </location>
</feature>
<dbReference type="GO" id="GO:0009279">
    <property type="term" value="C:cell outer membrane"/>
    <property type="evidence" value="ECO:0007669"/>
    <property type="project" value="UniProtKB-SubCell"/>
</dbReference>
<keyword evidence="3" id="KW-0998">Cell outer membrane</keyword>